<dbReference type="AlphaFoldDB" id="A0A7J8XQ48"/>
<feature type="non-terminal residue" evidence="1">
    <location>
        <position position="56"/>
    </location>
</feature>
<evidence type="ECO:0008006" key="3">
    <source>
        <dbReference type="Google" id="ProtNLM"/>
    </source>
</evidence>
<accession>A0A7J8XQ48</accession>
<sequence length="56" mass="6477">RIQYLLTCEGQWLVNHIPRENNQAADAIAKLALGRKEDLQILDSPPRKIQEILHMD</sequence>
<feature type="non-terminal residue" evidence="1">
    <location>
        <position position="1"/>
    </location>
</feature>
<evidence type="ECO:0000313" key="2">
    <source>
        <dbReference type="Proteomes" id="UP000593577"/>
    </source>
</evidence>
<proteinExistence type="predicted"/>
<organism evidence="1 2">
    <name type="scientific">Gossypium aridum</name>
    <name type="common">American cotton</name>
    <name type="synonym">Erioxylum aridum</name>
    <dbReference type="NCBI Taxonomy" id="34290"/>
    <lineage>
        <taxon>Eukaryota</taxon>
        <taxon>Viridiplantae</taxon>
        <taxon>Streptophyta</taxon>
        <taxon>Embryophyta</taxon>
        <taxon>Tracheophyta</taxon>
        <taxon>Spermatophyta</taxon>
        <taxon>Magnoliopsida</taxon>
        <taxon>eudicotyledons</taxon>
        <taxon>Gunneridae</taxon>
        <taxon>Pentapetalae</taxon>
        <taxon>rosids</taxon>
        <taxon>malvids</taxon>
        <taxon>Malvales</taxon>
        <taxon>Malvaceae</taxon>
        <taxon>Malvoideae</taxon>
        <taxon>Gossypium</taxon>
    </lineage>
</organism>
<comment type="caution">
    <text evidence="1">The sequence shown here is derived from an EMBL/GenBank/DDBJ whole genome shotgun (WGS) entry which is preliminary data.</text>
</comment>
<protein>
    <recommendedName>
        <fullName evidence="3">RNase H type-1 domain-containing protein</fullName>
    </recommendedName>
</protein>
<keyword evidence="2" id="KW-1185">Reference proteome</keyword>
<dbReference type="Proteomes" id="UP000593577">
    <property type="component" value="Unassembled WGS sequence"/>
</dbReference>
<name>A0A7J8XQ48_GOSAI</name>
<dbReference type="EMBL" id="JABFAA010000008">
    <property type="protein sequence ID" value="MBA0688849.1"/>
    <property type="molecule type" value="Genomic_DNA"/>
</dbReference>
<gene>
    <name evidence="1" type="ORF">Goari_006614</name>
</gene>
<evidence type="ECO:0000313" key="1">
    <source>
        <dbReference type="EMBL" id="MBA0688849.1"/>
    </source>
</evidence>
<reference evidence="1 2" key="1">
    <citation type="journal article" date="2019" name="Genome Biol. Evol.">
        <title>Insights into the evolution of the New World diploid cottons (Gossypium, subgenus Houzingenia) based on genome sequencing.</title>
        <authorList>
            <person name="Grover C.E."/>
            <person name="Arick M.A. 2nd"/>
            <person name="Thrash A."/>
            <person name="Conover J.L."/>
            <person name="Sanders W.S."/>
            <person name="Peterson D.G."/>
            <person name="Frelichowski J.E."/>
            <person name="Scheffler J.A."/>
            <person name="Scheffler B.E."/>
            <person name="Wendel J.F."/>
        </authorList>
    </citation>
    <scope>NUCLEOTIDE SEQUENCE [LARGE SCALE GENOMIC DNA]</scope>
    <source>
        <strain evidence="1">185</strain>
        <tissue evidence="1">Leaf</tissue>
    </source>
</reference>